<dbReference type="InterPro" id="IPR021388">
    <property type="entry name" value="DUF3024"/>
</dbReference>
<dbReference type="OrthoDB" id="1362002at2"/>
<accession>A0A0W1AXR2</accession>
<dbReference type="Proteomes" id="UP000054709">
    <property type="component" value="Unassembled WGS sequence"/>
</dbReference>
<reference evidence="1 2" key="1">
    <citation type="journal article" date="2015" name="Int. Biodeterior. Biodegradation">
        <title>Physiological and genetic screening methods for the isolation of methyl tert-butyl ether-degrading bacteria for bioremediation purposes.</title>
        <authorList>
            <person name="Guisado I.M."/>
            <person name="Purswani J."/>
            <person name="Gonzalez Lopez J."/>
            <person name="Pozo C."/>
        </authorList>
    </citation>
    <scope>NUCLEOTIDE SEQUENCE [LARGE SCALE GENOMIC DNA]</scope>
    <source>
        <strain evidence="1 2">SH7</strain>
    </source>
</reference>
<evidence type="ECO:0008006" key="3">
    <source>
        <dbReference type="Google" id="ProtNLM"/>
    </source>
</evidence>
<dbReference type="Pfam" id="PF11225">
    <property type="entry name" value="DUF3024"/>
    <property type="match status" value="1"/>
</dbReference>
<gene>
    <name evidence="1" type="ORF">UQ64_16675</name>
</gene>
<evidence type="ECO:0000313" key="2">
    <source>
        <dbReference type="Proteomes" id="UP000054709"/>
    </source>
</evidence>
<keyword evidence="2" id="KW-1185">Reference proteome</keyword>
<name>A0A0W1AXR2_9BACL</name>
<proteinExistence type="predicted"/>
<evidence type="ECO:0000313" key="1">
    <source>
        <dbReference type="EMBL" id="KTD86101.1"/>
    </source>
</evidence>
<protein>
    <recommendedName>
        <fullName evidence="3">DUF3024 domain-containing protein</fullName>
    </recommendedName>
</protein>
<dbReference type="EMBL" id="LCZJ02000023">
    <property type="protein sequence ID" value="KTD86101.1"/>
    <property type="molecule type" value="Genomic_DNA"/>
</dbReference>
<dbReference type="AlphaFoldDB" id="A0A0W1AXR2"/>
<organism evidence="1 2">
    <name type="scientific">Paenibacillus etheri</name>
    <dbReference type="NCBI Taxonomy" id="1306852"/>
    <lineage>
        <taxon>Bacteria</taxon>
        <taxon>Bacillati</taxon>
        <taxon>Bacillota</taxon>
        <taxon>Bacilli</taxon>
        <taxon>Bacillales</taxon>
        <taxon>Paenibacillaceae</taxon>
        <taxon>Paenibacillus</taxon>
    </lineage>
</organism>
<comment type="caution">
    <text evidence="1">The sequence shown here is derived from an EMBL/GenBank/DDBJ whole genome shotgun (WGS) entry which is preliminary data.</text>
</comment>
<sequence length="136" mass="16432">MVVTVSVLLLVRILLCKSKFTNEVSIMLDLFTKKRIEKILSEYIEAKIPKHIRNQIRLNYKFRGDSVTLNEERPAYNSEVWVELPIAQFRFEENKWKIYWRDSKKKWHFVDDFAPQDDFEKQLEIVDNDSRGMFWG</sequence>